<dbReference type="Pfam" id="PF01098">
    <property type="entry name" value="FTSW_RODA_SPOVE"/>
    <property type="match status" value="1"/>
</dbReference>
<evidence type="ECO:0000256" key="11">
    <source>
        <dbReference type="ARBA" id="ARBA00023136"/>
    </source>
</evidence>
<evidence type="ECO:0000256" key="13">
    <source>
        <dbReference type="ARBA" id="ARBA00023316"/>
    </source>
</evidence>
<dbReference type="InterPro" id="IPR001182">
    <property type="entry name" value="FtsW/RodA"/>
</dbReference>
<evidence type="ECO:0000313" key="24">
    <source>
        <dbReference type="EMBL" id="WUQ86578.1"/>
    </source>
</evidence>
<feature type="transmembrane region" description="Helical" evidence="23">
    <location>
        <begin position="395"/>
        <end position="417"/>
    </location>
</feature>
<feature type="transmembrane region" description="Helical" evidence="23">
    <location>
        <begin position="329"/>
        <end position="349"/>
    </location>
</feature>
<comment type="catalytic activity">
    <reaction evidence="20">
        <text>[GlcNAc-(1-&gt;4)-Mur2Ac(oyl-L-Ala-gamma-D-Glu-L-Lys-D-Ala-D-Ala)](n)-di-trans,octa-cis-undecaprenyl diphosphate + beta-D-GlcNAc-(1-&gt;4)-Mur2Ac(oyl-L-Ala-gamma-D-Glu-L-Lys-D-Ala-D-Ala)-di-trans,octa-cis-undecaprenyl diphosphate = [GlcNAc-(1-&gt;4)-Mur2Ac(oyl-L-Ala-gamma-D-Glu-L-Lys-D-Ala-D-Ala)](n+1)-di-trans,octa-cis-undecaprenyl diphosphate + di-trans,octa-cis-undecaprenyl diphosphate + H(+)</text>
        <dbReference type="Rhea" id="RHEA:23708"/>
        <dbReference type="Rhea" id="RHEA-COMP:9602"/>
        <dbReference type="Rhea" id="RHEA-COMP:9603"/>
        <dbReference type="ChEBI" id="CHEBI:15378"/>
        <dbReference type="ChEBI" id="CHEBI:58405"/>
        <dbReference type="ChEBI" id="CHEBI:60033"/>
        <dbReference type="ChEBI" id="CHEBI:78435"/>
        <dbReference type="EC" id="2.4.99.28"/>
    </reaction>
</comment>
<name>A0ABZ1U5Y7_9ACTN</name>
<dbReference type="RefSeq" id="WP_328957180.1">
    <property type="nucleotide sequence ID" value="NZ_CP108110.1"/>
</dbReference>
<evidence type="ECO:0000256" key="20">
    <source>
        <dbReference type="ARBA" id="ARBA00049902"/>
    </source>
</evidence>
<organism evidence="24 25">
    <name type="scientific">Kitasatospora purpeofusca</name>
    <dbReference type="NCBI Taxonomy" id="67352"/>
    <lineage>
        <taxon>Bacteria</taxon>
        <taxon>Bacillati</taxon>
        <taxon>Actinomycetota</taxon>
        <taxon>Actinomycetes</taxon>
        <taxon>Kitasatosporales</taxon>
        <taxon>Streptomycetaceae</taxon>
        <taxon>Kitasatospora</taxon>
    </lineage>
</organism>
<dbReference type="EC" id="2.4.99.28" evidence="19"/>
<keyword evidence="13" id="KW-0961">Cell wall biogenesis/degradation</keyword>
<comment type="subcellular location">
    <subcellularLocation>
        <location evidence="1">Cell membrane</location>
        <topology evidence="1">Multi-pass membrane protein</topology>
    </subcellularLocation>
</comment>
<keyword evidence="11 23" id="KW-0472">Membrane</keyword>
<dbReference type="PANTHER" id="PTHR30474">
    <property type="entry name" value="CELL CYCLE PROTEIN"/>
    <property type="match status" value="1"/>
</dbReference>
<keyword evidence="7 23" id="KW-0812">Transmembrane</keyword>
<comment type="function">
    <text evidence="21">Peptidoglycan polymerase that is essential for cell division.</text>
</comment>
<evidence type="ECO:0000256" key="21">
    <source>
        <dbReference type="ARBA" id="ARBA00049966"/>
    </source>
</evidence>
<evidence type="ECO:0000256" key="15">
    <source>
        <dbReference type="ARBA" id="ARBA00033270"/>
    </source>
</evidence>
<evidence type="ECO:0000256" key="23">
    <source>
        <dbReference type="SAM" id="Phobius"/>
    </source>
</evidence>
<comment type="pathway">
    <text evidence="2">Cell wall biogenesis; peptidoglycan biosynthesis.</text>
</comment>
<dbReference type="InterPro" id="IPR013437">
    <property type="entry name" value="FtsW"/>
</dbReference>
<keyword evidence="25" id="KW-1185">Reference proteome</keyword>
<dbReference type="PANTHER" id="PTHR30474:SF2">
    <property type="entry name" value="PEPTIDOGLYCAN GLYCOSYLTRANSFERASE FTSW-RELATED"/>
    <property type="match status" value="1"/>
</dbReference>
<evidence type="ECO:0000256" key="1">
    <source>
        <dbReference type="ARBA" id="ARBA00004651"/>
    </source>
</evidence>
<comment type="similarity">
    <text evidence="16">Belongs to the SEDS family. FtsW subfamily.</text>
</comment>
<evidence type="ECO:0000256" key="16">
    <source>
        <dbReference type="ARBA" id="ARBA00038053"/>
    </source>
</evidence>
<accession>A0ABZ1U5Y7</accession>
<evidence type="ECO:0000256" key="22">
    <source>
        <dbReference type="SAM" id="MobiDB-lite"/>
    </source>
</evidence>
<dbReference type="InterPro" id="IPR018365">
    <property type="entry name" value="Cell_cycle_FtsW-rel_CS"/>
</dbReference>
<feature type="transmembrane region" description="Helical" evidence="23">
    <location>
        <begin position="63"/>
        <end position="88"/>
    </location>
</feature>
<evidence type="ECO:0000256" key="5">
    <source>
        <dbReference type="ARBA" id="ARBA00022676"/>
    </source>
</evidence>
<dbReference type="PROSITE" id="PS00428">
    <property type="entry name" value="FTSW_RODA_SPOVE"/>
    <property type="match status" value="1"/>
</dbReference>
<keyword evidence="5" id="KW-0328">Glycosyltransferase</keyword>
<evidence type="ECO:0000256" key="18">
    <source>
        <dbReference type="ARBA" id="ARBA00041418"/>
    </source>
</evidence>
<evidence type="ECO:0000256" key="6">
    <source>
        <dbReference type="ARBA" id="ARBA00022679"/>
    </source>
</evidence>
<evidence type="ECO:0000256" key="2">
    <source>
        <dbReference type="ARBA" id="ARBA00004752"/>
    </source>
</evidence>
<dbReference type="NCBIfam" id="TIGR02614">
    <property type="entry name" value="ftsW"/>
    <property type="match status" value="1"/>
</dbReference>
<evidence type="ECO:0000256" key="14">
    <source>
        <dbReference type="ARBA" id="ARBA00032370"/>
    </source>
</evidence>
<dbReference type="Proteomes" id="UP001432222">
    <property type="component" value="Chromosome"/>
</dbReference>
<gene>
    <name evidence="24" type="primary">ftsW</name>
    <name evidence="24" type="ORF">OHA16_28625</name>
</gene>
<evidence type="ECO:0000256" key="12">
    <source>
        <dbReference type="ARBA" id="ARBA00023306"/>
    </source>
</evidence>
<evidence type="ECO:0000256" key="9">
    <source>
        <dbReference type="ARBA" id="ARBA00022984"/>
    </source>
</evidence>
<keyword evidence="10 23" id="KW-1133">Transmembrane helix</keyword>
<evidence type="ECO:0000256" key="10">
    <source>
        <dbReference type="ARBA" id="ARBA00022989"/>
    </source>
</evidence>
<evidence type="ECO:0000256" key="8">
    <source>
        <dbReference type="ARBA" id="ARBA00022960"/>
    </source>
</evidence>
<feature type="region of interest" description="Disordered" evidence="22">
    <location>
        <begin position="1"/>
        <end position="22"/>
    </location>
</feature>
<keyword evidence="12" id="KW-0131">Cell cycle</keyword>
<keyword evidence="6" id="KW-0808">Transferase</keyword>
<evidence type="ECO:0000256" key="4">
    <source>
        <dbReference type="ARBA" id="ARBA00022618"/>
    </source>
</evidence>
<evidence type="ECO:0000256" key="3">
    <source>
        <dbReference type="ARBA" id="ARBA00022475"/>
    </source>
</evidence>
<evidence type="ECO:0000256" key="17">
    <source>
        <dbReference type="ARBA" id="ARBA00041185"/>
    </source>
</evidence>
<evidence type="ECO:0000313" key="25">
    <source>
        <dbReference type="Proteomes" id="UP001432222"/>
    </source>
</evidence>
<evidence type="ECO:0000256" key="7">
    <source>
        <dbReference type="ARBA" id="ARBA00022692"/>
    </source>
</evidence>
<proteinExistence type="inferred from homology"/>
<feature type="transmembrane region" description="Helical" evidence="23">
    <location>
        <begin position="127"/>
        <end position="149"/>
    </location>
</feature>
<keyword evidence="4" id="KW-0132">Cell division</keyword>
<protein>
    <recommendedName>
        <fullName evidence="17">Probable peptidoglycan glycosyltransferase FtsW</fullName>
        <ecNumber evidence="19">2.4.99.28</ecNumber>
    </recommendedName>
    <alternativeName>
        <fullName evidence="18">Cell division protein FtsW</fullName>
    </alternativeName>
    <alternativeName>
        <fullName evidence="15">Cell wall polymerase</fullName>
    </alternativeName>
    <alternativeName>
        <fullName evidence="14">Peptidoglycan polymerase</fullName>
    </alternativeName>
</protein>
<keyword evidence="8" id="KW-0133">Cell shape</keyword>
<evidence type="ECO:0000256" key="19">
    <source>
        <dbReference type="ARBA" id="ARBA00044770"/>
    </source>
</evidence>
<feature type="transmembrane region" description="Helical" evidence="23">
    <location>
        <begin position="241"/>
        <end position="260"/>
    </location>
</feature>
<feature type="transmembrane region" description="Helical" evidence="23">
    <location>
        <begin position="100"/>
        <end position="120"/>
    </location>
</feature>
<dbReference type="EMBL" id="CP108110">
    <property type="protein sequence ID" value="WUQ86578.1"/>
    <property type="molecule type" value="Genomic_DNA"/>
</dbReference>
<keyword evidence="3" id="KW-1003">Cell membrane</keyword>
<sequence>MGSVVAGSGRAGGSGVPEKGRPAESLRVISATTTAYKSAGPLARLQAFRARARYTLDRPLTPYLLIAGTVLLLVVLGLMMVFSASQILALGQHRSTQFYFYKQLLAVVLGFALLLGFALVPVAVLRVIVYPVMLAVIGAMVLVAIPGIGMEVNGNRNWLDFGVFQFQPSEFAKLALVLWGADLLARKQRTGTLGEWKHLLVPLVPGTLLLIVLIMLGGDMGTTMILVAMLFGLLWMVGAPLRLFVATLGVAVVVCTALVVTVPHRAERLSCIGVTKLDPGGACFQALHGVYSFGLGGLFGSGLGAGVEKWGQLPEAHTDFIFATTGEELGLVGTLSVIGLFAALGYAGIRVAIGTRDPFVRYAAGAATTWIMAQAVINLGSALGLLPIAGVPLPLFSYGGSAMLSAMSAIGVLLCLARSSSGAKAALAARSKNSRIRKQLARVLPRRRTTARPVPGPARRER</sequence>
<reference evidence="24" key="1">
    <citation type="submission" date="2022-10" db="EMBL/GenBank/DDBJ databases">
        <title>The complete genomes of actinobacterial strains from the NBC collection.</title>
        <authorList>
            <person name="Joergensen T.S."/>
            <person name="Alvarez Arevalo M."/>
            <person name="Sterndorff E.B."/>
            <person name="Faurdal D."/>
            <person name="Vuksanovic O."/>
            <person name="Mourched A.-S."/>
            <person name="Charusanti P."/>
            <person name="Shaw S."/>
            <person name="Blin K."/>
            <person name="Weber T."/>
        </authorList>
    </citation>
    <scope>NUCLEOTIDE SEQUENCE</scope>
    <source>
        <strain evidence="24">NBC_00222</strain>
    </source>
</reference>
<keyword evidence="9" id="KW-0573">Peptidoglycan synthesis</keyword>